<dbReference type="AlphaFoldDB" id="A0A7K0K1H8"/>
<keyword evidence="2" id="KW-1185">Reference proteome</keyword>
<sequence length="77" mass="8496">MRQIAATVKELIELLSQYPGDWPVMGTAHNNPDGNALHGVFVTEGNARQVETDLWYFHPRTATPDSACTIPAILLHP</sequence>
<accession>A0A7K0K1H8</accession>
<comment type="caution">
    <text evidence="1">The sequence shown here is derived from an EMBL/GenBank/DDBJ whole genome shotgun (WGS) entry which is preliminary data.</text>
</comment>
<dbReference type="EMBL" id="VUMY01000002">
    <property type="protein sequence ID" value="MST48900.1"/>
    <property type="molecule type" value="Genomic_DNA"/>
</dbReference>
<name>A0A7K0K1H8_9ACTO</name>
<organism evidence="1 2">
    <name type="scientific">Mobiluncus porci</name>
    <dbReference type="NCBI Taxonomy" id="2652278"/>
    <lineage>
        <taxon>Bacteria</taxon>
        <taxon>Bacillati</taxon>
        <taxon>Actinomycetota</taxon>
        <taxon>Actinomycetes</taxon>
        <taxon>Actinomycetales</taxon>
        <taxon>Actinomycetaceae</taxon>
        <taxon>Mobiluncus</taxon>
    </lineage>
</organism>
<evidence type="ECO:0000313" key="1">
    <source>
        <dbReference type="EMBL" id="MST48900.1"/>
    </source>
</evidence>
<protein>
    <submittedName>
        <fullName evidence="1">Uncharacterized protein</fullName>
    </submittedName>
</protein>
<gene>
    <name evidence="1" type="ORF">FYJ63_01295</name>
</gene>
<dbReference type="Proteomes" id="UP000442535">
    <property type="component" value="Unassembled WGS sequence"/>
</dbReference>
<dbReference type="RefSeq" id="WP_154543034.1">
    <property type="nucleotide sequence ID" value="NZ_JAQYQY010000012.1"/>
</dbReference>
<evidence type="ECO:0000313" key="2">
    <source>
        <dbReference type="Proteomes" id="UP000442535"/>
    </source>
</evidence>
<reference evidence="1 2" key="1">
    <citation type="submission" date="2019-08" db="EMBL/GenBank/DDBJ databases">
        <title>In-depth cultivation of the pig gut microbiome towards novel bacterial diversity and tailored functional studies.</title>
        <authorList>
            <person name="Wylensek D."/>
            <person name="Hitch T.C.A."/>
            <person name="Clavel T."/>
        </authorList>
    </citation>
    <scope>NUCLEOTIDE SEQUENCE [LARGE SCALE GENOMIC DNA]</scope>
    <source>
        <strain evidence="1 2">RF-GAM-744-WT-7</strain>
    </source>
</reference>
<proteinExistence type="predicted"/>